<dbReference type="EMBL" id="QZWG01000015">
    <property type="protein sequence ID" value="RZB64510.1"/>
    <property type="molecule type" value="Genomic_DNA"/>
</dbReference>
<organism evidence="1 2">
    <name type="scientific">Glycine soja</name>
    <name type="common">Wild soybean</name>
    <dbReference type="NCBI Taxonomy" id="3848"/>
    <lineage>
        <taxon>Eukaryota</taxon>
        <taxon>Viridiplantae</taxon>
        <taxon>Streptophyta</taxon>
        <taxon>Embryophyta</taxon>
        <taxon>Tracheophyta</taxon>
        <taxon>Spermatophyta</taxon>
        <taxon>Magnoliopsida</taxon>
        <taxon>eudicotyledons</taxon>
        <taxon>Gunneridae</taxon>
        <taxon>Pentapetalae</taxon>
        <taxon>rosids</taxon>
        <taxon>fabids</taxon>
        <taxon>Fabales</taxon>
        <taxon>Fabaceae</taxon>
        <taxon>Papilionoideae</taxon>
        <taxon>50 kb inversion clade</taxon>
        <taxon>NPAAA clade</taxon>
        <taxon>indigoferoid/millettioid clade</taxon>
        <taxon>Phaseoleae</taxon>
        <taxon>Glycine</taxon>
        <taxon>Glycine subgen. Soja</taxon>
    </lineage>
</organism>
<name>A0A445GT90_GLYSO</name>
<sequence>GVEQAHTDSNCNSVVLEVQNSRECLVSITHNGVLKFENSKLRPHQDWLDGNWVMSSKKSSELVKKFGDLMPKTKNVTGIKVVLMNKPNESSKKPRNVIARTTNTQSKFVAYLCKDEKVEVKTDEEGYQLEEHCHLRPHQEWIDGKWVVASSV</sequence>
<proteinExistence type="predicted"/>
<dbReference type="AlphaFoldDB" id="A0A445GT90"/>
<protein>
    <submittedName>
        <fullName evidence="1">Uncharacterized protein</fullName>
    </submittedName>
</protein>
<gene>
    <name evidence="1" type="ORF">D0Y65_040842</name>
</gene>
<dbReference type="Proteomes" id="UP000289340">
    <property type="component" value="Chromosome 15"/>
</dbReference>
<comment type="caution">
    <text evidence="1">The sequence shown here is derived from an EMBL/GenBank/DDBJ whole genome shotgun (WGS) entry which is preliminary data.</text>
</comment>
<reference evidence="1 2" key="1">
    <citation type="submission" date="2018-09" db="EMBL/GenBank/DDBJ databases">
        <title>A high-quality reference genome of wild soybean provides a powerful tool to mine soybean genomes.</title>
        <authorList>
            <person name="Xie M."/>
            <person name="Chung C.Y.L."/>
            <person name="Li M.-W."/>
            <person name="Wong F.-L."/>
            <person name="Chan T.-F."/>
            <person name="Lam H.-M."/>
        </authorList>
    </citation>
    <scope>NUCLEOTIDE SEQUENCE [LARGE SCALE GENOMIC DNA]</scope>
    <source>
        <strain evidence="2">cv. W05</strain>
        <tissue evidence="1">Hypocotyl of etiolated seedlings</tissue>
    </source>
</reference>
<dbReference type="PANTHER" id="PTHR31917:SF147">
    <property type="entry name" value="AGENET DOMAIN-CONTAINING PROTEIN"/>
    <property type="match status" value="1"/>
</dbReference>
<feature type="non-terminal residue" evidence="1">
    <location>
        <position position="1"/>
    </location>
</feature>
<evidence type="ECO:0000313" key="1">
    <source>
        <dbReference type="EMBL" id="RZB64510.1"/>
    </source>
</evidence>
<dbReference type="PANTHER" id="PTHR31917">
    <property type="entry name" value="AGENET DOMAIN-CONTAINING PROTEIN-RELATED"/>
    <property type="match status" value="1"/>
</dbReference>
<accession>A0A445GT90</accession>
<keyword evidence="2" id="KW-1185">Reference proteome</keyword>
<evidence type="ECO:0000313" key="2">
    <source>
        <dbReference type="Proteomes" id="UP000289340"/>
    </source>
</evidence>